<evidence type="ECO:0000313" key="3">
    <source>
        <dbReference type="Proteomes" id="UP000007014"/>
    </source>
</evidence>
<dbReference type="HOGENOM" id="CLU_070933_1_0_1"/>
<dbReference type="RefSeq" id="XP_005537787.1">
    <property type="nucleotide sequence ID" value="XM_005537730.1"/>
</dbReference>
<proteinExistence type="predicted"/>
<feature type="transmembrane region" description="Helical" evidence="1">
    <location>
        <begin position="226"/>
        <end position="244"/>
    </location>
</feature>
<keyword evidence="1" id="KW-0472">Membrane</keyword>
<dbReference type="EMBL" id="AP006498">
    <property type="protein sequence ID" value="BAM81751.1"/>
    <property type="molecule type" value="Genomic_DNA"/>
</dbReference>
<evidence type="ECO:0000256" key="1">
    <source>
        <dbReference type="SAM" id="Phobius"/>
    </source>
</evidence>
<organism evidence="2 3">
    <name type="scientific">Cyanidioschyzon merolae (strain NIES-3377 / 10D)</name>
    <name type="common">Unicellular red alga</name>
    <dbReference type="NCBI Taxonomy" id="280699"/>
    <lineage>
        <taxon>Eukaryota</taxon>
        <taxon>Rhodophyta</taxon>
        <taxon>Bangiophyceae</taxon>
        <taxon>Cyanidiales</taxon>
        <taxon>Cyanidiaceae</taxon>
        <taxon>Cyanidioschyzon</taxon>
    </lineage>
</organism>
<dbReference type="Pfam" id="PF13301">
    <property type="entry name" value="DUF4079"/>
    <property type="match status" value="1"/>
</dbReference>
<dbReference type="KEGG" id="cme:CYME_CMP106C"/>
<keyword evidence="3" id="KW-1185">Reference proteome</keyword>
<dbReference type="AlphaFoldDB" id="M1UV18"/>
<evidence type="ECO:0008006" key="4">
    <source>
        <dbReference type="Google" id="ProtNLM"/>
    </source>
</evidence>
<dbReference type="eggNOG" id="ENOG502QT15">
    <property type="taxonomic scope" value="Eukaryota"/>
</dbReference>
<dbReference type="InterPro" id="IPR025067">
    <property type="entry name" value="DUF4079"/>
</dbReference>
<protein>
    <recommendedName>
        <fullName evidence="4">DUF4079 domain-containing protein</fullName>
    </recommendedName>
</protein>
<reference evidence="2 3" key="2">
    <citation type="journal article" date="2007" name="BMC Biol.">
        <title>A 100%-complete sequence reveals unusually simple genomic features in the hot-spring red alga Cyanidioschyzon merolae.</title>
        <authorList>
            <person name="Nozaki H."/>
            <person name="Takano H."/>
            <person name="Misumi O."/>
            <person name="Terasawa K."/>
            <person name="Matsuzaki M."/>
            <person name="Maruyama S."/>
            <person name="Nishida K."/>
            <person name="Yagisawa F."/>
            <person name="Yoshida Y."/>
            <person name="Fujiwara T."/>
            <person name="Takio S."/>
            <person name="Tamura K."/>
            <person name="Chung S.J."/>
            <person name="Nakamura S."/>
            <person name="Kuroiwa H."/>
            <person name="Tanaka K."/>
            <person name="Sato N."/>
            <person name="Kuroiwa T."/>
        </authorList>
    </citation>
    <scope>NUCLEOTIDE SEQUENCE [LARGE SCALE GENOMIC DNA]</scope>
    <source>
        <strain evidence="2 3">10D</strain>
    </source>
</reference>
<dbReference type="OMA" id="PMQKGSE"/>
<feature type="transmembrane region" description="Helical" evidence="1">
    <location>
        <begin position="194"/>
        <end position="214"/>
    </location>
</feature>
<accession>M1UV18</accession>
<dbReference type="OrthoDB" id="4914at2759"/>
<dbReference type="GeneID" id="16996020"/>
<feature type="transmembrane region" description="Helical" evidence="1">
    <location>
        <begin position="111"/>
        <end position="133"/>
    </location>
</feature>
<dbReference type="STRING" id="280699.M1UV18"/>
<dbReference type="PANTHER" id="PTHR34679:SF2">
    <property type="entry name" value="OS02G0122500 PROTEIN"/>
    <property type="match status" value="1"/>
</dbReference>
<keyword evidence="1" id="KW-1133">Transmembrane helix</keyword>
<dbReference type="Proteomes" id="UP000007014">
    <property type="component" value="Chromosome 16"/>
</dbReference>
<reference evidence="2 3" key="1">
    <citation type="journal article" date="2004" name="Nature">
        <title>Genome sequence of the ultrasmall unicellular red alga Cyanidioschyzon merolae 10D.</title>
        <authorList>
            <person name="Matsuzaki M."/>
            <person name="Misumi O."/>
            <person name="Shin-i T."/>
            <person name="Maruyama S."/>
            <person name="Takahara M."/>
            <person name="Miyagishima S."/>
            <person name="Mori T."/>
            <person name="Nishida K."/>
            <person name="Yagisawa F."/>
            <person name="Nishida K."/>
            <person name="Yoshida Y."/>
            <person name="Nishimura Y."/>
            <person name="Nakao S."/>
            <person name="Kobayashi T."/>
            <person name="Momoyama Y."/>
            <person name="Higashiyama T."/>
            <person name="Minoda A."/>
            <person name="Sano M."/>
            <person name="Nomoto H."/>
            <person name="Oishi K."/>
            <person name="Hayashi H."/>
            <person name="Ohta F."/>
            <person name="Nishizaka S."/>
            <person name="Haga S."/>
            <person name="Miura S."/>
            <person name="Morishita T."/>
            <person name="Kabeya Y."/>
            <person name="Terasawa K."/>
            <person name="Suzuki Y."/>
            <person name="Ishii Y."/>
            <person name="Asakawa S."/>
            <person name="Takano H."/>
            <person name="Ohta N."/>
            <person name="Kuroiwa H."/>
            <person name="Tanaka K."/>
            <person name="Shimizu N."/>
            <person name="Sugano S."/>
            <person name="Sato N."/>
            <person name="Nozaki H."/>
            <person name="Ogasawara N."/>
            <person name="Kohara Y."/>
            <person name="Kuroiwa T."/>
        </authorList>
    </citation>
    <scope>NUCLEOTIDE SEQUENCE [LARGE SCALE GENOMIC DNA]</scope>
    <source>
        <strain evidence="2 3">10D</strain>
    </source>
</reference>
<gene>
    <name evidence="2" type="ORF">CYME_CMP106C</name>
</gene>
<evidence type="ECO:0000313" key="2">
    <source>
        <dbReference type="EMBL" id="BAM81751.1"/>
    </source>
</evidence>
<sequence length="254" mass="27624">MFGFVIPANRARLHLHYPQPKNNNGCVSRRRLGALQKPQLRKPCPVVACAPGNNTPPSVPEKTTARLSLAQRLSIPLLTMTTTIPGVVLAAEETAAPESPLKALFKSLPLSLVHPLVMDGVLLGTLYAFYLGYQARTMRTTKDKELKMKLAQAKPGDRHYQIASILLAVMTVTTFEGMANTYTRTGKLFPGPHLYVGLASVALMSMMASLAPAMRRGNTAARNAHFAMAFAVTGGLVWQLQSGFEIVLKLLGWK</sequence>
<dbReference type="PANTHER" id="PTHR34679">
    <property type="match status" value="1"/>
</dbReference>
<name>M1UV18_CYAM1</name>
<keyword evidence="1" id="KW-0812">Transmembrane</keyword>
<dbReference type="Gramene" id="CMP106CT">
    <property type="protein sequence ID" value="CMP106CT"/>
    <property type="gene ID" value="CMP106C"/>
</dbReference>
<feature type="transmembrane region" description="Helical" evidence="1">
    <location>
        <begin position="162"/>
        <end position="182"/>
    </location>
</feature>